<sequence length="302" mass="32331">MKNSTSTADSVSAPTEIELKLALAPAQLNTLLCHAALAETPQRQHLSNTYFDTPAGDMANARIAVRLRQVDDRVLQTVKTAGHGGGGLSTRQEWEWQVPSPQLDQHGLAALPPFNGSLGTVISALQPALRTDFTRRSWQIDWQGSHIELVLDEGEIVSGGAQAAICEVELELKAGEPEALWALALTLAESVPLRPSDTSKAARGNALGVQQWALPEADAPAEWLHRATVALDAYHDSGLAEHLTIAQQALATLAAHPQLDDSSRRDAQTLTTALTENGHPTSAYGAAALTLAHRFAYQTTLR</sequence>
<dbReference type="PANTHER" id="PTHR39569">
    <property type="entry name" value="INORGANIC TRIPHOSPHATASE"/>
    <property type="match status" value="1"/>
</dbReference>
<proteinExistence type="predicted"/>
<dbReference type="PANTHER" id="PTHR39569:SF1">
    <property type="entry name" value="INORGANIC TRIPHOSPHATASE"/>
    <property type="match status" value="1"/>
</dbReference>
<name>A0A3D0KG70_9GAMM</name>
<dbReference type="Pfam" id="PF01928">
    <property type="entry name" value="CYTH"/>
    <property type="match status" value="1"/>
</dbReference>
<evidence type="ECO:0000313" key="2">
    <source>
        <dbReference type="EMBL" id="HCA02533.1"/>
    </source>
</evidence>
<dbReference type="GO" id="GO:0046872">
    <property type="term" value="F:metal ion binding"/>
    <property type="evidence" value="ECO:0007669"/>
    <property type="project" value="TreeGrafter"/>
</dbReference>
<dbReference type="InterPro" id="IPR033469">
    <property type="entry name" value="CYTH-like_dom_sf"/>
</dbReference>
<dbReference type="GO" id="GO:0050355">
    <property type="term" value="F:inorganic triphosphate phosphatase activity"/>
    <property type="evidence" value="ECO:0007669"/>
    <property type="project" value="InterPro"/>
</dbReference>
<dbReference type="AlphaFoldDB" id="A0A3D0KG70"/>
<accession>A0A3D0KG70</accession>
<reference evidence="2" key="1">
    <citation type="journal article" date="2018" name="Nat. Biotechnol.">
        <title>A standardized bacterial taxonomy based on genome phylogeny substantially revises the tree of life.</title>
        <authorList>
            <person name="Parks D.H."/>
            <person name="Chuvochina M."/>
            <person name="Waite D.W."/>
            <person name="Rinke C."/>
            <person name="Skarshewski A."/>
            <person name="Chaumeil P.A."/>
            <person name="Hugenholtz P."/>
        </authorList>
    </citation>
    <scope>NUCLEOTIDE SEQUENCE [LARGE SCALE GENOMIC DNA]</scope>
    <source>
        <strain evidence="2">UBA11284</strain>
    </source>
</reference>
<evidence type="ECO:0000259" key="1">
    <source>
        <dbReference type="PROSITE" id="PS51707"/>
    </source>
</evidence>
<dbReference type="PROSITE" id="PS51707">
    <property type="entry name" value="CYTH"/>
    <property type="match status" value="1"/>
</dbReference>
<gene>
    <name evidence="2" type="ORF">DEO68_10180</name>
</gene>
<dbReference type="InterPro" id="IPR039013">
    <property type="entry name" value="YgiF"/>
</dbReference>
<feature type="domain" description="CYTH" evidence="1">
    <location>
        <begin position="14"/>
        <end position="211"/>
    </location>
</feature>
<organism evidence="2">
    <name type="scientific">Halomonas campaniensis</name>
    <dbReference type="NCBI Taxonomy" id="213554"/>
    <lineage>
        <taxon>Bacteria</taxon>
        <taxon>Pseudomonadati</taxon>
        <taxon>Pseudomonadota</taxon>
        <taxon>Gammaproteobacteria</taxon>
        <taxon>Oceanospirillales</taxon>
        <taxon>Halomonadaceae</taxon>
        <taxon>Halomonas</taxon>
    </lineage>
</organism>
<dbReference type="CDD" id="cd07756">
    <property type="entry name" value="CYTH-like_Pase_CHAD"/>
    <property type="match status" value="1"/>
</dbReference>
<dbReference type="InterPro" id="IPR023577">
    <property type="entry name" value="CYTH_domain"/>
</dbReference>
<dbReference type="EMBL" id="DOTR01000050">
    <property type="protein sequence ID" value="HCA02533.1"/>
    <property type="molecule type" value="Genomic_DNA"/>
</dbReference>
<dbReference type="SMART" id="SM01118">
    <property type="entry name" value="CYTH"/>
    <property type="match status" value="1"/>
</dbReference>
<dbReference type="SUPFAM" id="SSF55154">
    <property type="entry name" value="CYTH-like phosphatases"/>
    <property type="match status" value="1"/>
</dbReference>
<dbReference type="Gene3D" id="2.40.320.10">
    <property type="entry name" value="Hypothetical Protein Pfu-838710-001"/>
    <property type="match status" value="1"/>
</dbReference>
<comment type="caution">
    <text evidence="2">The sequence shown here is derived from an EMBL/GenBank/DDBJ whole genome shotgun (WGS) entry which is preliminary data.</text>
</comment>
<protein>
    <submittedName>
        <fullName evidence="2">CYTH domain-containing protein</fullName>
    </submittedName>
</protein>